<evidence type="ECO:0000313" key="10">
    <source>
        <dbReference type="Proteomes" id="UP000593565"/>
    </source>
</evidence>
<keyword evidence="3" id="KW-0999">Mitochondrion inner membrane</keyword>
<evidence type="ECO:0000259" key="8">
    <source>
        <dbReference type="PROSITE" id="PS51758"/>
    </source>
</evidence>
<evidence type="ECO:0000313" key="9">
    <source>
        <dbReference type="EMBL" id="KAF4090208.1"/>
    </source>
</evidence>
<sequence>MLAHNPPLFRICVFTNRMFQNEHIIRFSKLFEDELTLDNLTRPQLVALCKLLELQPIGTNNFLRFQLIMKLRSIRADDKMPGPALRFLFTPH</sequence>
<evidence type="ECO:0000256" key="1">
    <source>
        <dbReference type="ARBA" id="ARBA00004434"/>
    </source>
</evidence>
<feature type="domain" description="Letm1 RBD" evidence="8">
    <location>
        <begin position="1"/>
        <end position="92"/>
    </location>
</feature>
<accession>A0A7J6B925</accession>
<name>A0A7J6B925_AMEME</name>
<keyword evidence="10" id="KW-1185">Reference proteome</keyword>
<evidence type="ECO:0000256" key="6">
    <source>
        <dbReference type="ARBA" id="ARBA00023136"/>
    </source>
</evidence>
<dbReference type="PANTHER" id="PTHR14009">
    <property type="entry name" value="LEUCINE ZIPPER-EF-HAND CONTAINING TRANSMEMBRANE PROTEIN"/>
    <property type="match status" value="1"/>
</dbReference>
<dbReference type="AlphaFoldDB" id="A0A7J6B925"/>
<dbReference type="PANTHER" id="PTHR14009:SF1">
    <property type="entry name" value="MITOCHONDRIAL PROTON_CALCIUM EXCHANGER PROTEIN"/>
    <property type="match status" value="1"/>
</dbReference>
<comment type="subcellular location">
    <subcellularLocation>
        <location evidence="1">Mitochondrion inner membrane</location>
        <topology evidence="1">Single-pass membrane protein</topology>
    </subcellularLocation>
</comment>
<keyword evidence="5 7" id="KW-0496">Mitochondrion</keyword>
<dbReference type="EMBL" id="JAAGNN010000004">
    <property type="protein sequence ID" value="KAF4090208.1"/>
    <property type="molecule type" value="Genomic_DNA"/>
</dbReference>
<evidence type="ECO:0000256" key="4">
    <source>
        <dbReference type="ARBA" id="ARBA00022989"/>
    </source>
</evidence>
<dbReference type="GO" id="GO:0005743">
    <property type="term" value="C:mitochondrial inner membrane"/>
    <property type="evidence" value="ECO:0007669"/>
    <property type="project" value="UniProtKB-SubCell"/>
</dbReference>
<evidence type="ECO:0000256" key="3">
    <source>
        <dbReference type="ARBA" id="ARBA00022792"/>
    </source>
</evidence>
<organism evidence="9 10">
    <name type="scientific">Ameiurus melas</name>
    <name type="common">Black bullhead</name>
    <name type="synonym">Silurus melas</name>
    <dbReference type="NCBI Taxonomy" id="219545"/>
    <lineage>
        <taxon>Eukaryota</taxon>
        <taxon>Metazoa</taxon>
        <taxon>Chordata</taxon>
        <taxon>Craniata</taxon>
        <taxon>Vertebrata</taxon>
        <taxon>Euteleostomi</taxon>
        <taxon>Actinopterygii</taxon>
        <taxon>Neopterygii</taxon>
        <taxon>Teleostei</taxon>
        <taxon>Ostariophysi</taxon>
        <taxon>Siluriformes</taxon>
        <taxon>Ictaluridae</taxon>
        <taxon>Ameiurus</taxon>
    </lineage>
</organism>
<keyword evidence="6" id="KW-0472">Membrane</keyword>
<gene>
    <name evidence="9" type="ORF">AMELA_G00049300</name>
</gene>
<reference evidence="9 10" key="1">
    <citation type="submission" date="2020-02" db="EMBL/GenBank/DDBJ databases">
        <title>A chromosome-scale genome assembly of the black bullhead catfish (Ameiurus melas).</title>
        <authorList>
            <person name="Wen M."/>
            <person name="Zham M."/>
            <person name="Cabau C."/>
            <person name="Klopp C."/>
            <person name="Donnadieu C."/>
            <person name="Roques C."/>
            <person name="Bouchez O."/>
            <person name="Lampietro C."/>
            <person name="Jouanno E."/>
            <person name="Herpin A."/>
            <person name="Louis A."/>
            <person name="Berthelot C."/>
            <person name="Parey E."/>
            <person name="Roest-Crollius H."/>
            <person name="Braasch I."/>
            <person name="Postlethwait J."/>
            <person name="Robinson-Rechavi M."/>
            <person name="Echchiki A."/>
            <person name="Begum T."/>
            <person name="Montfort J."/>
            <person name="Schartl M."/>
            <person name="Bobe J."/>
            <person name="Guiguen Y."/>
        </authorList>
    </citation>
    <scope>NUCLEOTIDE SEQUENCE [LARGE SCALE GENOMIC DNA]</scope>
    <source>
        <strain evidence="9">M_S1</strain>
        <tissue evidence="9">Blood</tissue>
    </source>
</reference>
<evidence type="ECO:0000256" key="5">
    <source>
        <dbReference type="ARBA" id="ARBA00023128"/>
    </source>
</evidence>
<evidence type="ECO:0000256" key="7">
    <source>
        <dbReference type="PROSITE-ProRule" id="PRU01094"/>
    </source>
</evidence>
<keyword evidence="2" id="KW-0812">Transmembrane</keyword>
<comment type="caution">
    <text evidence="9">The sequence shown here is derived from an EMBL/GenBank/DDBJ whole genome shotgun (WGS) entry which is preliminary data.</text>
</comment>
<dbReference type="Proteomes" id="UP000593565">
    <property type="component" value="Unassembled WGS sequence"/>
</dbReference>
<protein>
    <recommendedName>
        <fullName evidence="8">Letm1 RBD domain-containing protein</fullName>
    </recommendedName>
</protein>
<evidence type="ECO:0000256" key="2">
    <source>
        <dbReference type="ARBA" id="ARBA00022692"/>
    </source>
</evidence>
<dbReference type="GO" id="GO:0043022">
    <property type="term" value="F:ribosome binding"/>
    <property type="evidence" value="ECO:0007669"/>
    <property type="project" value="InterPro"/>
</dbReference>
<dbReference type="PROSITE" id="PS51758">
    <property type="entry name" value="LETM1_RBD"/>
    <property type="match status" value="1"/>
</dbReference>
<dbReference type="InterPro" id="IPR033122">
    <property type="entry name" value="LETM1-like_RBD"/>
</dbReference>
<proteinExistence type="predicted"/>
<keyword evidence="4" id="KW-1133">Transmembrane helix</keyword>
<dbReference type="InterPro" id="IPR044202">
    <property type="entry name" value="LETM1/MDM38-like"/>
</dbReference>
<dbReference type="Pfam" id="PF07766">
    <property type="entry name" value="LETM1_RBD"/>
    <property type="match status" value="1"/>
</dbReference>
<dbReference type="GO" id="GO:0030003">
    <property type="term" value="P:intracellular monoatomic cation homeostasis"/>
    <property type="evidence" value="ECO:0007669"/>
    <property type="project" value="TreeGrafter"/>
</dbReference>